<keyword evidence="7" id="KW-1185">Reference proteome</keyword>
<keyword evidence="4" id="KW-0804">Transcription</keyword>
<dbReference type="FunFam" id="1.10.10.10:FF:000001">
    <property type="entry name" value="LysR family transcriptional regulator"/>
    <property type="match status" value="1"/>
</dbReference>
<dbReference type="SUPFAM" id="SSF53850">
    <property type="entry name" value="Periplasmic binding protein-like II"/>
    <property type="match status" value="1"/>
</dbReference>
<dbReference type="InterPro" id="IPR005119">
    <property type="entry name" value="LysR_subst-bd"/>
</dbReference>
<dbReference type="Gene3D" id="1.10.10.10">
    <property type="entry name" value="Winged helix-like DNA-binding domain superfamily/Winged helix DNA-binding domain"/>
    <property type="match status" value="1"/>
</dbReference>
<evidence type="ECO:0000259" key="5">
    <source>
        <dbReference type="PROSITE" id="PS50931"/>
    </source>
</evidence>
<keyword evidence="2" id="KW-0805">Transcription regulation</keyword>
<comment type="similarity">
    <text evidence="1">Belongs to the LysR transcriptional regulatory family.</text>
</comment>
<dbReference type="InterPro" id="IPR036388">
    <property type="entry name" value="WH-like_DNA-bd_sf"/>
</dbReference>
<dbReference type="InterPro" id="IPR000847">
    <property type="entry name" value="LysR_HTH_N"/>
</dbReference>
<evidence type="ECO:0000256" key="3">
    <source>
        <dbReference type="ARBA" id="ARBA00023125"/>
    </source>
</evidence>
<feature type="domain" description="HTH lysR-type" evidence="5">
    <location>
        <begin position="1"/>
        <end position="59"/>
    </location>
</feature>
<dbReference type="Pfam" id="PF03466">
    <property type="entry name" value="LysR_substrate"/>
    <property type="match status" value="1"/>
</dbReference>
<protein>
    <submittedName>
        <fullName evidence="6">D-malate degradation protein R</fullName>
    </submittedName>
</protein>
<evidence type="ECO:0000313" key="6">
    <source>
        <dbReference type="EMBL" id="SSY70762.1"/>
    </source>
</evidence>
<dbReference type="GO" id="GO:0043565">
    <property type="term" value="F:sequence-specific DNA binding"/>
    <property type="evidence" value="ECO:0007669"/>
    <property type="project" value="TreeGrafter"/>
</dbReference>
<dbReference type="InterPro" id="IPR058163">
    <property type="entry name" value="LysR-type_TF_proteobact-type"/>
</dbReference>
<dbReference type="InterPro" id="IPR036390">
    <property type="entry name" value="WH_DNA-bd_sf"/>
</dbReference>
<dbReference type="Gene3D" id="3.40.190.290">
    <property type="match status" value="1"/>
</dbReference>
<dbReference type="PANTHER" id="PTHR30537">
    <property type="entry name" value="HTH-TYPE TRANSCRIPTIONAL REGULATOR"/>
    <property type="match status" value="1"/>
</dbReference>
<dbReference type="STRING" id="1120980.GCA_000745955_01870"/>
<organism evidence="6 7">
    <name type="scientific">Alysiella crassa</name>
    <dbReference type="NCBI Taxonomy" id="153491"/>
    <lineage>
        <taxon>Bacteria</taxon>
        <taxon>Pseudomonadati</taxon>
        <taxon>Pseudomonadota</taxon>
        <taxon>Betaproteobacteria</taxon>
        <taxon>Neisseriales</taxon>
        <taxon>Neisseriaceae</taxon>
        <taxon>Alysiella</taxon>
    </lineage>
</organism>
<dbReference type="EMBL" id="UFSO01000002">
    <property type="protein sequence ID" value="SSY70762.1"/>
    <property type="molecule type" value="Genomic_DNA"/>
</dbReference>
<evidence type="ECO:0000256" key="4">
    <source>
        <dbReference type="ARBA" id="ARBA00023163"/>
    </source>
</evidence>
<evidence type="ECO:0000256" key="2">
    <source>
        <dbReference type="ARBA" id="ARBA00023015"/>
    </source>
</evidence>
<proteinExistence type="inferred from homology"/>
<dbReference type="CDD" id="cd08422">
    <property type="entry name" value="PBP2_CrgA_like"/>
    <property type="match status" value="1"/>
</dbReference>
<dbReference type="OrthoDB" id="9178040at2"/>
<dbReference type="AlphaFoldDB" id="A0A376BLX2"/>
<name>A0A376BLX2_9NEIS</name>
<evidence type="ECO:0000256" key="1">
    <source>
        <dbReference type="ARBA" id="ARBA00009437"/>
    </source>
</evidence>
<dbReference type="GO" id="GO:0006351">
    <property type="term" value="P:DNA-templated transcription"/>
    <property type="evidence" value="ECO:0007669"/>
    <property type="project" value="TreeGrafter"/>
</dbReference>
<reference evidence="6 7" key="1">
    <citation type="submission" date="2018-06" db="EMBL/GenBank/DDBJ databases">
        <authorList>
            <consortium name="Pathogen Informatics"/>
            <person name="Doyle S."/>
        </authorList>
    </citation>
    <scope>NUCLEOTIDE SEQUENCE [LARGE SCALE GENOMIC DNA]</scope>
    <source>
        <strain evidence="6 7">NCTC10283</strain>
    </source>
</reference>
<evidence type="ECO:0000313" key="7">
    <source>
        <dbReference type="Proteomes" id="UP000254209"/>
    </source>
</evidence>
<dbReference type="GO" id="GO:0003700">
    <property type="term" value="F:DNA-binding transcription factor activity"/>
    <property type="evidence" value="ECO:0007669"/>
    <property type="project" value="InterPro"/>
</dbReference>
<accession>A0A376BLX2</accession>
<dbReference type="PROSITE" id="PS50931">
    <property type="entry name" value="HTH_LYSR"/>
    <property type="match status" value="1"/>
</dbReference>
<dbReference type="SUPFAM" id="SSF46785">
    <property type="entry name" value="Winged helix' DNA-binding domain"/>
    <property type="match status" value="1"/>
</dbReference>
<dbReference type="PANTHER" id="PTHR30537:SF35">
    <property type="entry name" value="TRANSCRIPTIONAL REGULATORY PROTEIN"/>
    <property type="match status" value="1"/>
</dbReference>
<gene>
    <name evidence="6" type="primary">dmlR_2</name>
    <name evidence="6" type="ORF">NCTC10283_00873</name>
</gene>
<sequence>MDTYLSMKVFCQVVQSGSFTKAADLLDLSVPMTSKHVSHLEKMVQAQLLYRNNRQLKLTEQGETYYHECALALEILQQAADVASAGLTRPSGVLRVSVPLWFSCDTFAQVVASYERRYPDVELVLSLTNRHVDLNGDGEDIALRLSHQLPDNLIARKLTQLSFYLLAAPEYIEQFGQPETPADLVNHRAILPSYTDMSQTEVWRDGVKTYLQMNPSMRSNNTHMIAALIRAGAGIGYMPEWLAQDDLALGRLVRVLPDYEWKPTPLYAVYANRQFMNARVRSFIDFLVEYFSDTPLPEHIQAA</sequence>
<dbReference type="Pfam" id="PF00126">
    <property type="entry name" value="HTH_1"/>
    <property type="match status" value="1"/>
</dbReference>
<dbReference type="RefSeq" id="WP_034294135.1">
    <property type="nucleotide sequence ID" value="NZ_CP091519.2"/>
</dbReference>
<dbReference type="Proteomes" id="UP000254209">
    <property type="component" value="Unassembled WGS sequence"/>
</dbReference>
<keyword evidence="3" id="KW-0238">DNA-binding</keyword>